<accession>A0A345XMJ7</accession>
<protein>
    <recommendedName>
        <fullName evidence="2">Pyrrolo-quinoline quinone repeat domain-containing protein</fullName>
    </recommendedName>
</protein>
<feature type="domain" description="Pyrrolo-quinoline quinone repeat" evidence="2">
    <location>
        <begin position="209"/>
        <end position="320"/>
    </location>
</feature>
<feature type="region of interest" description="Disordered" evidence="1">
    <location>
        <begin position="448"/>
        <end position="506"/>
    </location>
</feature>
<dbReference type="Gene3D" id="2.130.10.10">
    <property type="entry name" value="YVTN repeat-like/Quinoprotein amine dehydrogenase"/>
    <property type="match status" value="2"/>
</dbReference>
<dbReference type="PANTHER" id="PTHR34512:SF30">
    <property type="entry name" value="OUTER MEMBRANE PROTEIN ASSEMBLY FACTOR BAMB"/>
    <property type="match status" value="1"/>
</dbReference>
<feature type="domain" description="Pyrrolo-quinoline quinone repeat" evidence="2">
    <location>
        <begin position="47"/>
        <end position="171"/>
    </location>
</feature>
<organism evidence="3 4">
    <name type="scientific">Streptomyces armeniacus</name>
    <dbReference type="NCBI Taxonomy" id="83291"/>
    <lineage>
        <taxon>Bacteria</taxon>
        <taxon>Bacillati</taxon>
        <taxon>Actinomycetota</taxon>
        <taxon>Actinomycetes</taxon>
        <taxon>Kitasatosporales</taxon>
        <taxon>Streptomycetaceae</taxon>
        <taxon>Streptomyces</taxon>
    </lineage>
</organism>
<evidence type="ECO:0000313" key="3">
    <source>
        <dbReference type="EMBL" id="AXK32863.1"/>
    </source>
</evidence>
<dbReference type="InterPro" id="IPR011047">
    <property type="entry name" value="Quinoprotein_ADH-like_sf"/>
</dbReference>
<feature type="compositionally biased region" description="Gly residues" evidence="1">
    <location>
        <begin position="489"/>
        <end position="499"/>
    </location>
</feature>
<dbReference type="KEGG" id="sarm:DVA86_09585"/>
<dbReference type="Pfam" id="PF13360">
    <property type="entry name" value="PQQ_2"/>
    <property type="match status" value="2"/>
</dbReference>
<dbReference type="PANTHER" id="PTHR34512">
    <property type="entry name" value="CELL SURFACE PROTEIN"/>
    <property type="match status" value="1"/>
</dbReference>
<reference evidence="3 4" key="1">
    <citation type="submission" date="2018-07" db="EMBL/GenBank/DDBJ databases">
        <title>Draft genome of the type strain Streptomyces armeniacus ATCC 15676.</title>
        <authorList>
            <person name="Labana P."/>
            <person name="Gosse J.T."/>
            <person name="Boddy C.N."/>
        </authorList>
    </citation>
    <scope>NUCLEOTIDE SEQUENCE [LARGE SCALE GENOMIC DNA]</scope>
    <source>
        <strain evidence="3 4">ATCC 15676</strain>
    </source>
</reference>
<dbReference type="InterPro" id="IPR002372">
    <property type="entry name" value="PQQ_rpt_dom"/>
</dbReference>
<sequence length="592" mass="63046">MAGAVLLALLAGSACTGGGGGGEKKAEPAVPKPLRQLWDTKVTASATSRIGWLTDDTVTLHEPESGALHGYDAGSGRHRWKLTPPTGAGRVCDTSGEVNGQGVGGVVFAAGDEGECTLAAAVDSRTGRVLWSRQLGEQQGDGPNAGVSVSEKALTVTGRCDELRRMRLADGKPLPTLLPRDTDCSHDTAHNARRIAALDDPGTPEGDEREAAFVLYDPDTGKELWRRPADGRGPELGALLADDPVTLVTQDKGQRYIRTYDGNGKPVHVLGKELSNAVDEVSGQRLAAEGVLVTRFANDPRTYAYDLRTGKTLWRKALGSSTLLLGVSDGQLVTRSSLVPKGTARIQEWLIGYDLRDGTRRTLGRERKPEGAALSGAPAVHKRKLYSLVGTDSAGTYALRAYALPERGDTTDYPTQPPPGTAVKWRKGDLRPERTLLACEAVTAETREKMKLTGDRPPPDNCVWQERDQPEGSERELSVRVSTHEPGEPGSGGGSGSGGPAKTAVESARHAYDTAQYLDGAPAVRGLGEQAKGKVYSLSTHLIVRYRNVTIEVRAEGIGDRDSDRTPSRQQLKEAAHAAAADVLRRLGDKSG</sequence>
<evidence type="ECO:0000313" key="4">
    <source>
        <dbReference type="Proteomes" id="UP000254425"/>
    </source>
</evidence>
<feature type="region of interest" description="Disordered" evidence="1">
    <location>
        <begin position="559"/>
        <end position="578"/>
    </location>
</feature>
<keyword evidence="4" id="KW-1185">Reference proteome</keyword>
<dbReference type="Proteomes" id="UP000254425">
    <property type="component" value="Chromosome"/>
</dbReference>
<evidence type="ECO:0000259" key="2">
    <source>
        <dbReference type="Pfam" id="PF13360"/>
    </source>
</evidence>
<evidence type="ECO:0000256" key="1">
    <source>
        <dbReference type="SAM" id="MobiDB-lite"/>
    </source>
</evidence>
<name>A0A345XMJ7_9ACTN</name>
<dbReference type="AlphaFoldDB" id="A0A345XMJ7"/>
<feature type="compositionally biased region" description="Basic and acidic residues" evidence="1">
    <location>
        <begin position="559"/>
        <end position="576"/>
    </location>
</feature>
<gene>
    <name evidence="3" type="ORF">DVA86_09585</name>
</gene>
<feature type="compositionally biased region" description="Basic and acidic residues" evidence="1">
    <location>
        <begin position="448"/>
        <end position="458"/>
    </location>
</feature>
<dbReference type="InterPro" id="IPR015943">
    <property type="entry name" value="WD40/YVTN_repeat-like_dom_sf"/>
</dbReference>
<proteinExistence type="predicted"/>
<feature type="compositionally biased region" description="Basic and acidic residues" evidence="1">
    <location>
        <begin position="465"/>
        <end position="487"/>
    </location>
</feature>
<dbReference type="EMBL" id="CP031320">
    <property type="protein sequence ID" value="AXK32863.1"/>
    <property type="molecule type" value="Genomic_DNA"/>
</dbReference>
<dbReference type="SUPFAM" id="SSF50998">
    <property type="entry name" value="Quinoprotein alcohol dehydrogenase-like"/>
    <property type="match status" value="1"/>
</dbReference>